<organism evidence="1 2">
    <name type="scientific">Micromonospora carbonacea</name>
    <dbReference type="NCBI Taxonomy" id="47853"/>
    <lineage>
        <taxon>Bacteria</taxon>
        <taxon>Bacillati</taxon>
        <taxon>Actinomycetota</taxon>
        <taxon>Actinomycetes</taxon>
        <taxon>Micromonosporales</taxon>
        <taxon>Micromonosporaceae</taxon>
        <taxon>Micromonospora</taxon>
    </lineage>
</organism>
<dbReference type="EMBL" id="FMCT01000004">
    <property type="protein sequence ID" value="SCF00951.1"/>
    <property type="molecule type" value="Genomic_DNA"/>
</dbReference>
<evidence type="ECO:0000313" key="1">
    <source>
        <dbReference type="EMBL" id="SCF00951.1"/>
    </source>
</evidence>
<accession>A0A1C4WYK7</accession>
<keyword evidence="2" id="KW-1185">Reference proteome</keyword>
<proteinExistence type="predicted"/>
<protein>
    <submittedName>
        <fullName evidence="1">Uncharacterized protein</fullName>
    </submittedName>
</protein>
<name>A0A1C4WYK7_9ACTN</name>
<evidence type="ECO:0000313" key="2">
    <source>
        <dbReference type="Proteomes" id="UP000183585"/>
    </source>
</evidence>
<dbReference type="RefSeq" id="WP_074474163.1">
    <property type="nucleotide sequence ID" value="NZ_FMCT01000004.1"/>
</dbReference>
<dbReference type="AlphaFoldDB" id="A0A1C4WYK7"/>
<reference evidence="2" key="1">
    <citation type="submission" date="2016-06" db="EMBL/GenBank/DDBJ databases">
        <authorList>
            <person name="Varghese N."/>
            <person name="Submissions Spin"/>
        </authorList>
    </citation>
    <scope>NUCLEOTIDE SEQUENCE [LARGE SCALE GENOMIC DNA]</scope>
    <source>
        <strain evidence="2">DSM 43168</strain>
    </source>
</reference>
<gene>
    <name evidence="1" type="ORF">GA0070563_104100</name>
</gene>
<sequence length="287" mass="30586">MTTNPLYTDADITLAAEAIARVWGYRSLAEIDSVPDVEGPRVKADARAVLDALAAAGRLAAPTPAPTPPYVHHLLDAYLTGQPLNFHTDPVPLDVQRRLEHAVATGQMGTVPAPAGHVLTVTGDGLLAVGDGWMICHPADCTVHTPTGPILVCLVQDLAVEQNPAAKLPPGRYEIEANDLGDRLCIFDRQTPGPTPPPGGGCFCEDPAGRDYGHTSGAGLHCGPAPNVEYAIRVDTPHPRREEKTGDIITTGDTEVKLRARDIWHGWTPVQRTVTAWTPVDPAEREG</sequence>
<dbReference type="Proteomes" id="UP000183585">
    <property type="component" value="Unassembled WGS sequence"/>
</dbReference>